<dbReference type="Gene3D" id="2.40.50.1070">
    <property type="match status" value="1"/>
</dbReference>
<sequence>MAHCQHFGVCGGCAVADRHAIDKSALLEGALARAGYLDAPVSPLVEVPPGTRRRVDLAATRKGVDISLGLHKARGAEVVDMRECALLRPEIVPLLPPLRELLRSLLAFRRAGSVVINWLENGPDILLRLDAEFQLPDRKRIIDFAKTHDVPRIAIATGNADPEPAIILRNPVIRFAGVAVTPPPGGFLQASPEGEAAIVAAMLAGLPKLTAKSRIVELFAGCGTLTFPLAQHARVEAYEGDMFAPAAAEIATRAAGLAGRVSIARRDLHRRPLQAAEMAKAAAIVLDPPYAGAAAQMRFIVQANVARVIYVSCNPEALAADTGALRRAGYSVLAATPIDQFPYSENLESVVVFGK</sequence>
<dbReference type="InterPro" id="IPR010280">
    <property type="entry name" value="U5_MeTrfase_fam"/>
</dbReference>
<protein>
    <submittedName>
        <fullName evidence="5">23S rRNA (Uracil1939-C5)-methyltransferase</fullName>
        <ecNumber evidence="5">2.1.1.190</ecNumber>
    </submittedName>
</protein>
<comment type="similarity">
    <text evidence="4">Belongs to the class I-like SAM-binding methyltransferase superfamily. RNA M5U methyltransferase family.</text>
</comment>
<dbReference type="EMBL" id="JACHFJ010000003">
    <property type="protein sequence ID" value="MBB5373000.1"/>
    <property type="molecule type" value="Genomic_DNA"/>
</dbReference>
<dbReference type="Pfam" id="PF05958">
    <property type="entry name" value="tRNA_U5-meth_tr"/>
    <property type="match status" value="1"/>
</dbReference>
<dbReference type="GO" id="GO:0070475">
    <property type="term" value="P:rRNA base methylation"/>
    <property type="evidence" value="ECO:0007669"/>
    <property type="project" value="TreeGrafter"/>
</dbReference>
<dbReference type="Gene3D" id="3.40.50.150">
    <property type="entry name" value="Vaccinia Virus protein VP39"/>
    <property type="match status" value="1"/>
</dbReference>
<dbReference type="EC" id="2.1.1.190" evidence="5"/>
<feature type="binding site" evidence="4">
    <location>
        <position position="219"/>
    </location>
    <ligand>
        <name>S-adenosyl-L-methionine</name>
        <dbReference type="ChEBI" id="CHEBI:59789"/>
    </ligand>
</feature>
<evidence type="ECO:0000256" key="3">
    <source>
        <dbReference type="ARBA" id="ARBA00022691"/>
    </source>
</evidence>
<feature type="active site" description="Nucleophile" evidence="4">
    <location>
        <position position="313"/>
    </location>
</feature>
<dbReference type="InterPro" id="IPR029063">
    <property type="entry name" value="SAM-dependent_MTases_sf"/>
</dbReference>
<evidence type="ECO:0000313" key="5">
    <source>
        <dbReference type="EMBL" id="MBB5373000.1"/>
    </source>
</evidence>
<keyword evidence="1 4" id="KW-0489">Methyltransferase</keyword>
<dbReference type="GO" id="GO:0070041">
    <property type="term" value="F:rRNA (uridine-C5-)-methyltransferase activity"/>
    <property type="evidence" value="ECO:0007669"/>
    <property type="project" value="TreeGrafter"/>
</dbReference>
<keyword evidence="2 4" id="KW-0808">Transferase</keyword>
<gene>
    <name evidence="5" type="ORF">HNP71_001251</name>
</gene>
<dbReference type="PANTHER" id="PTHR11061:SF49">
    <property type="entry name" value="23S RRNA (URACIL(1939)-C(5))-METHYLTRANSFERASE RLMD"/>
    <property type="match status" value="1"/>
</dbReference>
<dbReference type="SUPFAM" id="SSF53335">
    <property type="entry name" value="S-adenosyl-L-methionine-dependent methyltransferases"/>
    <property type="match status" value="1"/>
</dbReference>
<reference evidence="5 6" key="1">
    <citation type="submission" date="2020-08" db="EMBL/GenBank/DDBJ databases">
        <title>Genomic Encyclopedia of Type Strains, Phase IV (KMG-IV): sequencing the most valuable type-strain genomes for metagenomic binning, comparative biology and taxonomic classification.</title>
        <authorList>
            <person name="Goeker M."/>
        </authorList>
    </citation>
    <scope>NUCLEOTIDE SEQUENCE [LARGE SCALE GENOMIC DNA]</scope>
    <source>
        <strain evidence="5 6">DSM 27026</strain>
    </source>
</reference>
<keyword evidence="3 4" id="KW-0949">S-adenosyl-L-methionine</keyword>
<feature type="binding site" evidence="4">
    <location>
        <position position="239"/>
    </location>
    <ligand>
        <name>S-adenosyl-L-methionine</name>
        <dbReference type="ChEBI" id="CHEBI:59789"/>
    </ligand>
</feature>
<evidence type="ECO:0000313" key="6">
    <source>
        <dbReference type="Proteomes" id="UP000553706"/>
    </source>
</evidence>
<comment type="caution">
    <text evidence="5">The sequence shown here is derived from an EMBL/GenBank/DDBJ whole genome shotgun (WGS) entry which is preliminary data.</text>
</comment>
<evidence type="ECO:0000256" key="1">
    <source>
        <dbReference type="ARBA" id="ARBA00022603"/>
    </source>
</evidence>
<evidence type="ECO:0000256" key="2">
    <source>
        <dbReference type="ARBA" id="ARBA00022679"/>
    </source>
</evidence>
<keyword evidence="6" id="KW-1185">Reference proteome</keyword>
<dbReference type="PANTHER" id="PTHR11061">
    <property type="entry name" value="RNA M5U METHYLTRANSFERASE"/>
    <property type="match status" value="1"/>
</dbReference>
<organism evidence="5 6">
    <name type="scientific">Acidocella aromatica</name>
    <dbReference type="NCBI Taxonomy" id="1303579"/>
    <lineage>
        <taxon>Bacteria</taxon>
        <taxon>Pseudomonadati</taxon>
        <taxon>Pseudomonadota</taxon>
        <taxon>Alphaproteobacteria</taxon>
        <taxon>Acetobacterales</taxon>
        <taxon>Acidocellaceae</taxon>
        <taxon>Acidocella</taxon>
    </lineage>
</organism>
<feature type="binding site" evidence="4">
    <location>
        <position position="189"/>
    </location>
    <ligand>
        <name>S-adenosyl-L-methionine</name>
        <dbReference type="ChEBI" id="CHEBI:59789"/>
    </ligand>
</feature>
<evidence type="ECO:0000256" key="4">
    <source>
        <dbReference type="PROSITE-ProRule" id="PRU01024"/>
    </source>
</evidence>
<dbReference type="PROSITE" id="PS51687">
    <property type="entry name" value="SAM_MT_RNA_M5U"/>
    <property type="match status" value="1"/>
</dbReference>
<dbReference type="Proteomes" id="UP000553706">
    <property type="component" value="Unassembled WGS sequence"/>
</dbReference>
<dbReference type="RefSeq" id="WP_183266007.1">
    <property type="nucleotide sequence ID" value="NZ_JACHFJ010000003.1"/>
</dbReference>
<dbReference type="AlphaFoldDB" id="A0A840VNJ2"/>
<accession>A0A840VNJ2</accession>
<feature type="binding site" evidence="4">
    <location>
        <position position="287"/>
    </location>
    <ligand>
        <name>S-adenosyl-L-methionine</name>
        <dbReference type="ChEBI" id="CHEBI:59789"/>
    </ligand>
</feature>
<name>A0A840VNJ2_9PROT</name>
<proteinExistence type="inferred from homology"/>